<dbReference type="PROSITE" id="PS00041">
    <property type="entry name" value="HTH_ARAC_FAMILY_1"/>
    <property type="match status" value="1"/>
</dbReference>
<keyword evidence="2" id="KW-0238">DNA-binding</keyword>
<evidence type="ECO:0000256" key="3">
    <source>
        <dbReference type="ARBA" id="ARBA00023163"/>
    </source>
</evidence>
<dbReference type="PRINTS" id="PR00032">
    <property type="entry name" value="HTHARAC"/>
</dbReference>
<dbReference type="InterPro" id="IPR053142">
    <property type="entry name" value="PchR_regulatory_protein"/>
</dbReference>
<comment type="caution">
    <text evidence="5">The sequence shown here is derived from an EMBL/GenBank/DDBJ whole genome shotgun (WGS) entry which is preliminary data.</text>
</comment>
<dbReference type="PANTHER" id="PTHR47893">
    <property type="entry name" value="REGULATORY PROTEIN PCHR"/>
    <property type="match status" value="1"/>
</dbReference>
<keyword evidence="3" id="KW-0804">Transcription</keyword>
<dbReference type="InterPro" id="IPR009057">
    <property type="entry name" value="Homeodomain-like_sf"/>
</dbReference>
<dbReference type="RefSeq" id="WP_209977336.1">
    <property type="nucleotide sequence ID" value="NZ_JAGGLB010000035.1"/>
</dbReference>
<dbReference type="InterPro" id="IPR018062">
    <property type="entry name" value="HTH_AraC-typ_CS"/>
</dbReference>
<dbReference type="InterPro" id="IPR020449">
    <property type="entry name" value="Tscrpt_reg_AraC-type_HTH"/>
</dbReference>
<evidence type="ECO:0000313" key="6">
    <source>
        <dbReference type="Proteomes" id="UP001519287"/>
    </source>
</evidence>
<dbReference type="PROSITE" id="PS01124">
    <property type="entry name" value="HTH_ARAC_FAMILY_2"/>
    <property type="match status" value="1"/>
</dbReference>
<feature type="domain" description="HTH araC/xylS-type" evidence="4">
    <location>
        <begin position="225"/>
        <end position="323"/>
    </location>
</feature>
<sequence>MPSTIRIKDIHEYFGRFSEHIDGKVLNKDGQQQVQLAPSFGVGTITRIPIREGMEIIISDMKLEQDLKLNFQGSYHLFELNYCLDGDIYCSWDGKDHHTGNQNGNVCYLENMKLYMEKKGGIRTRTLEIRLSPDELMRYVNGTTDQHVMEKLLLQYKGRIGSYANSPLIQKCVLELFYCTEWGAMKRLYAESKAMELIALIGHEGEKASGELSISLSADDIKKLQEARNRVMSFIEQPLSIRELAKHVGINEYKLKKGFRELFGLTIFELVRTERMKKALDLMENEGFNVGETAIELGYSNMSNFTLAFRKQYGLNPGQYIAQLNRRPKL</sequence>
<accession>A0ABS4J6T9</accession>
<organism evidence="5 6">
    <name type="scientific">Paenibacillus eucommiae</name>
    <dbReference type="NCBI Taxonomy" id="1355755"/>
    <lineage>
        <taxon>Bacteria</taxon>
        <taxon>Bacillati</taxon>
        <taxon>Bacillota</taxon>
        <taxon>Bacilli</taxon>
        <taxon>Bacillales</taxon>
        <taxon>Paenibacillaceae</taxon>
        <taxon>Paenibacillus</taxon>
    </lineage>
</organism>
<dbReference type="Proteomes" id="UP001519287">
    <property type="component" value="Unassembled WGS sequence"/>
</dbReference>
<dbReference type="Pfam" id="PF12833">
    <property type="entry name" value="HTH_18"/>
    <property type="match status" value="1"/>
</dbReference>
<keyword evidence="1" id="KW-0805">Transcription regulation</keyword>
<keyword evidence="6" id="KW-1185">Reference proteome</keyword>
<dbReference type="SUPFAM" id="SSF46689">
    <property type="entry name" value="Homeodomain-like"/>
    <property type="match status" value="1"/>
</dbReference>
<protein>
    <submittedName>
        <fullName evidence="5">AraC-like DNA-binding protein</fullName>
    </submittedName>
</protein>
<evidence type="ECO:0000259" key="4">
    <source>
        <dbReference type="PROSITE" id="PS01124"/>
    </source>
</evidence>
<proteinExistence type="predicted"/>
<name>A0ABS4J6T9_9BACL</name>
<evidence type="ECO:0000313" key="5">
    <source>
        <dbReference type="EMBL" id="MBP1995547.1"/>
    </source>
</evidence>
<gene>
    <name evidence="5" type="ORF">J2Z66_007189</name>
</gene>
<dbReference type="Gene3D" id="1.10.10.60">
    <property type="entry name" value="Homeodomain-like"/>
    <property type="match status" value="1"/>
</dbReference>
<evidence type="ECO:0000256" key="1">
    <source>
        <dbReference type="ARBA" id="ARBA00023015"/>
    </source>
</evidence>
<dbReference type="EMBL" id="JAGGLB010000035">
    <property type="protein sequence ID" value="MBP1995547.1"/>
    <property type="molecule type" value="Genomic_DNA"/>
</dbReference>
<dbReference type="SMART" id="SM00342">
    <property type="entry name" value="HTH_ARAC"/>
    <property type="match status" value="1"/>
</dbReference>
<dbReference type="PANTHER" id="PTHR47893:SF1">
    <property type="entry name" value="REGULATORY PROTEIN PCHR"/>
    <property type="match status" value="1"/>
</dbReference>
<evidence type="ECO:0000256" key="2">
    <source>
        <dbReference type="ARBA" id="ARBA00023125"/>
    </source>
</evidence>
<reference evidence="5 6" key="1">
    <citation type="submission" date="2021-03" db="EMBL/GenBank/DDBJ databases">
        <title>Genomic Encyclopedia of Type Strains, Phase IV (KMG-IV): sequencing the most valuable type-strain genomes for metagenomic binning, comparative biology and taxonomic classification.</title>
        <authorList>
            <person name="Goeker M."/>
        </authorList>
    </citation>
    <scope>NUCLEOTIDE SEQUENCE [LARGE SCALE GENOMIC DNA]</scope>
    <source>
        <strain evidence="5 6">DSM 26048</strain>
    </source>
</reference>
<dbReference type="InterPro" id="IPR018060">
    <property type="entry name" value="HTH_AraC"/>
</dbReference>